<dbReference type="Pfam" id="PF02518">
    <property type="entry name" value="HATPase_c"/>
    <property type="match status" value="1"/>
</dbReference>
<protein>
    <recommendedName>
        <fullName evidence="3">Chemotaxis protein CheA</fullName>
        <ecNumber evidence="2">2.7.13.3</ecNumber>
    </recommendedName>
</protein>
<dbReference type="InterPro" id="IPR036641">
    <property type="entry name" value="HPT_dom_sf"/>
</dbReference>
<dbReference type="Gene3D" id="1.20.120.160">
    <property type="entry name" value="HPT domain"/>
    <property type="match status" value="1"/>
</dbReference>
<comment type="catalytic activity">
    <reaction evidence="1">
        <text>ATP + protein L-histidine = ADP + protein N-phospho-L-histidine.</text>
        <dbReference type="EC" id="2.7.13.3"/>
    </reaction>
</comment>
<dbReference type="Pfam" id="PF01627">
    <property type="entry name" value="Hpt"/>
    <property type="match status" value="1"/>
</dbReference>
<evidence type="ECO:0000259" key="15">
    <source>
        <dbReference type="PROSITE" id="PS50109"/>
    </source>
</evidence>
<dbReference type="FunFam" id="3.30.565.10:FF:000016">
    <property type="entry name" value="Chemotaxis protein CheA, putative"/>
    <property type="match status" value="1"/>
</dbReference>
<name>A0A840MW10_9PROT</name>
<dbReference type="Gene3D" id="1.10.287.560">
    <property type="entry name" value="Histidine kinase CheA-like, homodimeric domain"/>
    <property type="match status" value="1"/>
</dbReference>
<keyword evidence="4" id="KW-0145">Chemotaxis</keyword>
<dbReference type="GO" id="GO:0006935">
    <property type="term" value="P:chemotaxis"/>
    <property type="evidence" value="ECO:0007669"/>
    <property type="project" value="UniProtKB-KW"/>
</dbReference>
<evidence type="ECO:0000256" key="13">
    <source>
        <dbReference type="SAM" id="Coils"/>
    </source>
</evidence>
<evidence type="ECO:0000256" key="1">
    <source>
        <dbReference type="ARBA" id="ARBA00000085"/>
    </source>
</evidence>
<evidence type="ECO:0000256" key="12">
    <source>
        <dbReference type="PROSITE-ProRule" id="PRU00110"/>
    </source>
</evidence>
<evidence type="ECO:0000256" key="5">
    <source>
        <dbReference type="ARBA" id="ARBA00022553"/>
    </source>
</evidence>
<dbReference type="PROSITE" id="PS50109">
    <property type="entry name" value="HIS_KIN"/>
    <property type="match status" value="1"/>
</dbReference>
<dbReference type="SUPFAM" id="SSF47226">
    <property type="entry name" value="Histidine-containing phosphotransfer domain, HPT domain"/>
    <property type="match status" value="1"/>
</dbReference>
<evidence type="ECO:0000256" key="6">
    <source>
        <dbReference type="ARBA" id="ARBA00022679"/>
    </source>
</evidence>
<dbReference type="InterPro" id="IPR005467">
    <property type="entry name" value="His_kinase_dom"/>
</dbReference>
<dbReference type="PROSITE" id="PS50851">
    <property type="entry name" value="CHEW"/>
    <property type="match status" value="1"/>
</dbReference>
<dbReference type="CDD" id="cd16916">
    <property type="entry name" value="HATPase_CheA-like"/>
    <property type="match status" value="1"/>
</dbReference>
<keyword evidence="10" id="KW-0902">Two-component regulatory system</keyword>
<dbReference type="InterPro" id="IPR003594">
    <property type="entry name" value="HATPase_dom"/>
</dbReference>
<dbReference type="Pfam" id="PF02895">
    <property type="entry name" value="H-kinase_dim"/>
    <property type="match status" value="1"/>
</dbReference>
<keyword evidence="13" id="KW-0175">Coiled coil</keyword>
<dbReference type="CDD" id="cd00731">
    <property type="entry name" value="CheA_reg"/>
    <property type="match status" value="1"/>
</dbReference>
<evidence type="ECO:0000259" key="16">
    <source>
        <dbReference type="PROSITE" id="PS50851"/>
    </source>
</evidence>
<evidence type="ECO:0000313" key="18">
    <source>
        <dbReference type="EMBL" id="MBB5019361.1"/>
    </source>
</evidence>
<feature type="modified residue" description="Phosphohistidine" evidence="12">
    <location>
        <position position="48"/>
    </location>
</feature>
<dbReference type="RefSeq" id="WP_184040098.1">
    <property type="nucleotide sequence ID" value="NZ_JACHHY010000016.1"/>
</dbReference>
<dbReference type="InterPro" id="IPR036061">
    <property type="entry name" value="CheW-like_dom_sf"/>
</dbReference>
<dbReference type="EC" id="2.7.13.3" evidence="2"/>
<dbReference type="SMART" id="SM00073">
    <property type="entry name" value="HPT"/>
    <property type="match status" value="1"/>
</dbReference>
<dbReference type="SUPFAM" id="SSF50341">
    <property type="entry name" value="CheW-like"/>
    <property type="match status" value="1"/>
</dbReference>
<keyword evidence="9" id="KW-0067">ATP-binding</keyword>
<feature type="domain" description="Histidine kinase" evidence="15">
    <location>
        <begin position="401"/>
        <end position="600"/>
    </location>
</feature>
<evidence type="ECO:0000256" key="14">
    <source>
        <dbReference type="SAM" id="MobiDB-lite"/>
    </source>
</evidence>
<dbReference type="InterPro" id="IPR037006">
    <property type="entry name" value="CheA-like_homodim_sf"/>
</dbReference>
<dbReference type="SMART" id="SM00260">
    <property type="entry name" value="CheW"/>
    <property type="match status" value="1"/>
</dbReference>
<evidence type="ECO:0000256" key="11">
    <source>
        <dbReference type="ARBA" id="ARBA00035100"/>
    </source>
</evidence>
<comment type="function">
    <text evidence="11">Involved in the transmission of sensory signals from the chemoreceptors to the flagellar motors. CheA is autophosphorylated; it can transfer its phosphate group to either CheB or CheY.</text>
</comment>
<evidence type="ECO:0000256" key="3">
    <source>
        <dbReference type="ARBA" id="ARBA00021495"/>
    </source>
</evidence>
<dbReference type="FunFam" id="2.30.30.40:FF:000048">
    <property type="entry name" value="Chemotaxis protein CheA, putative"/>
    <property type="match status" value="1"/>
</dbReference>
<feature type="coiled-coil region" evidence="13">
    <location>
        <begin position="391"/>
        <end position="418"/>
    </location>
</feature>
<keyword evidence="6 18" id="KW-0808">Transferase</keyword>
<dbReference type="Gene3D" id="3.30.565.10">
    <property type="entry name" value="Histidine kinase-like ATPase, C-terminal domain"/>
    <property type="match status" value="1"/>
</dbReference>
<keyword evidence="7" id="KW-0547">Nucleotide-binding</keyword>
<feature type="compositionally biased region" description="Polar residues" evidence="14">
    <location>
        <begin position="129"/>
        <end position="146"/>
    </location>
</feature>
<evidence type="ECO:0000256" key="10">
    <source>
        <dbReference type="ARBA" id="ARBA00023012"/>
    </source>
</evidence>
<reference evidence="18 19" key="1">
    <citation type="submission" date="2020-08" db="EMBL/GenBank/DDBJ databases">
        <title>Genomic Encyclopedia of Type Strains, Phase IV (KMG-IV): sequencing the most valuable type-strain genomes for metagenomic binning, comparative biology and taxonomic classification.</title>
        <authorList>
            <person name="Goeker M."/>
        </authorList>
    </citation>
    <scope>NUCLEOTIDE SEQUENCE [LARGE SCALE GENOMIC DNA]</scope>
    <source>
        <strain evidence="18 19">DSM 27165</strain>
    </source>
</reference>
<dbReference type="Proteomes" id="UP000575898">
    <property type="component" value="Unassembled WGS sequence"/>
</dbReference>
<dbReference type="GO" id="GO:0000155">
    <property type="term" value="F:phosphorelay sensor kinase activity"/>
    <property type="evidence" value="ECO:0007669"/>
    <property type="project" value="InterPro"/>
</dbReference>
<accession>A0A840MW10</accession>
<dbReference type="Gene3D" id="2.30.30.40">
    <property type="entry name" value="SH3 Domains"/>
    <property type="match status" value="1"/>
</dbReference>
<dbReference type="InterPro" id="IPR036097">
    <property type="entry name" value="HisK_dim/P_sf"/>
</dbReference>
<keyword evidence="19" id="KW-1185">Reference proteome</keyword>
<dbReference type="InterPro" id="IPR002545">
    <property type="entry name" value="CheW-lke_dom"/>
</dbReference>
<evidence type="ECO:0000256" key="4">
    <source>
        <dbReference type="ARBA" id="ARBA00022500"/>
    </source>
</evidence>
<dbReference type="EMBL" id="JACHHY010000016">
    <property type="protein sequence ID" value="MBB5019361.1"/>
    <property type="molecule type" value="Genomic_DNA"/>
</dbReference>
<sequence>MSIDLSQFHQVFFEESAEHLDTMEQQLVSIDLSNPTAEELNSIFRAAHSIKGGSGTFGFKDLADVTHILENQLDRIRHGKVQLTALMVDVFLKAIDVLRHMLETHRVGGEPEVASQQAICAELHALDGSSPTGAQPSTPAKTSAPSLVTQGLERRYRISIQSLEKHSFEVLEEQAPNYGTLLSAHFSPEASVVELNSSLAREELYEFLEFLSPPERISLEDISADLDGAPIAVEAEGYGLFMNSPGVPADSPDEPVPVEEGEGYGLYVDGPGSPVKSQSDTQETHVAYEEEGFGLFLPADGTPAKTPVLHEEEGFGLFAPIEPSPAPAAAVPAAQPKAAAPAAAASKQASAESSIRVSVEKVDQLIDLTGELVITQAMLAQTADTCGLTVSEEMQGALALLERNLRDLQEAVMSIRMLPMSFVFSRFPRMVRDTAGKLGKQVELKLIGEGTELDKGLIERVADPLTHLVRNSVDHGIELPDVRRANGKAEKGTITLSAAHQGGNVVISVTDDGQGLRRDKILAKAKEKNLPVHDGMSDNDVWLLIFAPGFSTADQVTDISGRGVGMDVVKRNVESMGGRIDISSTAGRGSSITIRLPLTLAILDGMSVAVGDEVYILPIGFIVESLQPKPEDIRTMAGKGRVLNVRNEYLPLVCLHEVFHVEPKYQRPQDALLIVVEADGVKITLQVDALLGQHQVVIKSLETNYRRVPGVSGATIMGDGRVALILDVAAIVRLSQS</sequence>
<dbReference type="CDD" id="cd00088">
    <property type="entry name" value="HPT"/>
    <property type="match status" value="1"/>
</dbReference>
<dbReference type="Pfam" id="PF01584">
    <property type="entry name" value="CheW"/>
    <property type="match status" value="1"/>
</dbReference>
<dbReference type="PROSITE" id="PS50894">
    <property type="entry name" value="HPT"/>
    <property type="match status" value="1"/>
</dbReference>
<keyword evidence="5 12" id="KW-0597">Phosphoprotein</keyword>
<dbReference type="InterPro" id="IPR008207">
    <property type="entry name" value="Sig_transdc_His_kin_Hpt_dom"/>
</dbReference>
<dbReference type="InterPro" id="IPR036890">
    <property type="entry name" value="HATPase_C_sf"/>
</dbReference>
<dbReference type="PANTHER" id="PTHR43395:SF10">
    <property type="entry name" value="CHEMOTAXIS PROTEIN CHEA"/>
    <property type="match status" value="1"/>
</dbReference>
<comment type="caution">
    <text evidence="18">The sequence shown here is derived from an EMBL/GenBank/DDBJ whole genome shotgun (WGS) entry which is preliminary data.</text>
</comment>
<proteinExistence type="predicted"/>
<feature type="domain" description="HPt" evidence="17">
    <location>
        <begin position="1"/>
        <end position="105"/>
    </location>
</feature>
<dbReference type="InterPro" id="IPR004105">
    <property type="entry name" value="CheA-like_dim"/>
</dbReference>
<dbReference type="InterPro" id="IPR004358">
    <property type="entry name" value="Sig_transdc_His_kin-like_C"/>
</dbReference>
<dbReference type="SUPFAM" id="SSF47384">
    <property type="entry name" value="Homodimeric domain of signal transducing histidine kinase"/>
    <property type="match status" value="1"/>
</dbReference>
<gene>
    <name evidence="18" type="ORF">HNQ59_002662</name>
</gene>
<keyword evidence="8 18" id="KW-0418">Kinase</keyword>
<dbReference type="SMART" id="SM00387">
    <property type="entry name" value="HATPase_c"/>
    <property type="match status" value="1"/>
</dbReference>
<dbReference type="SMART" id="SM01231">
    <property type="entry name" value="H-kinase_dim"/>
    <property type="match status" value="1"/>
</dbReference>
<dbReference type="GO" id="GO:0005524">
    <property type="term" value="F:ATP binding"/>
    <property type="evidence" value="ECO:0007669"/>
    <property type="project" value="UniProtKB-KW"/>
</dbReference>
<dbReference type="InterPro" id="IPR051315">
    <property type="entry name" value="Bact_Chemotaxis_CheA"/>
</dbReference>
<dbReference type="AlphaFoldDB" id="A0A840MW10"/>
<dbReference type="PRINTS" id="PR00344">
    <property type="entry name" value="BCTRLSENSOR"/>
</dbReference>
<dbReference type="PANTHER" id="PTHR43395">
    <property type="entry name" value="SENSOR HISTIDINE KINASE CHEA"/>
    <property type="match status" value="1"/>
</dbReference>
<organism evidence="18 19">
    <name type="scientific">Chitinivorax tropicus</name>
    <dbReference type="NCBI Taxonomy" id="714531"/>
    <lineage>
        <taxon>Bacteria</taxon>
        <taxon>Pseudomonadati</taxon>
        <taxon>Pseudomonadota</taxon>
        <taxon>Betaproteobacteria</taxon>
        <taxon>Chitinivorax</taxon>
    </lineage>
</organism>
<feature type="domain" description="CheW-like" evidence="16">
    <location>
        <begin position="602"/>
        <end position="737"/>
    </location>
</feature>
<evidence type="ECO:0000313" key="19">
    <source>
        <dbReference type="Proteomes" id="UP000575898"/>
    </source>
</evidence>
<feature type="region of interest" description="Disordered" evidence="14">
    <location>
        <begin position="127"/>
        <end position="146"/>
    </location>
</feature>
<evidence type="ECO:0000256" key="8">
    <source>
        <dbReference type="ARBA" id="ARBA00022777"/>
    </source>
</evidence>
<dbReference type="SUPFAM" id="SSF55874">
    <property type="entry name" value="ATPase domain of HSP90 chaperone/DNA topoisomerase II/histidine kinase"/>
    <property type="match status" value="1"/>
</dbReference>
<evidence type="ECO:0000256" key="9">
    <source>
        <dbReference type="ARBA" id="ARBA00022840"/>
    </source>
</evidence>
<dbReference type="GO" id="GO:0005737">
    <property type="term" value="C:cytoplasm"/>
    <property type="evidence" value="ECO:0007669"/>
    <property type="project" value="InterPro"/>
</dbReference>
<evidence type="ECO:0000256" key="2">
    <source>
        <dbReference type="ARBA" id="ARBA00012438"/>
    </source>
</evidence>
<evidence type="ECO:0000259" key="17">
    <source>
        <dbReference type="PROSITE" id="PS50894"/>
    </source>
</evidence>
<evidence type="ECO:0000256" key="7">
    <source>
        <dbReference type="ARBA" id="ARBA00022741"/>
    </source>
</evidence>